<dbReference type="RefSeq" id="WP_087630029.1">
    <property type="nucleotide sequence ID" value="NZ_FCNZ02000006.1"/>
</dbReference>
<dbReference type="EMBL" id="FCNZ02000006">
    <property type="protein sequence ID" value="SAL36854.1"/>
    <property type="molecule type" value="Genomic_DNA"/>
</dbReference>
<comment type="caution">
    <text evidence="1">The sequence shown here is derived from an EMBL/GenBank/DDBJ whole genome shotgun (WGS) entry which is preliminary data.</text>
</comment>
<dbReference type="Pfam" id="PF13318">
    <property type="entry name" value="AtzG-like"/>
    <property type="match status" value="1"/>
</dbReference>
<dbReference type="Proteomes" id="UP000054717">
    <property type="component" value="Unassembled WGS sequence"/>
</dbReference>
<keyword evidence="2" id="KW-1185">Reference proteome</keyword>
<accession>A0A158GXF3</accession>
<evidence type="ECO:0000313" key="2">
    <source>
        <dbReference type="Proteomes" id="UP000054717"/>
    </source>
</evidence>
<dbReference type="AlphaFoldDB" id="A0A158GXF3"/>
<sequence length="68" mass="7208">MTDDVNTPPDRATATAYVDAALALHFPSVTEAAAARVHEQFARIAMLAGPVLSYPLAADDEPAPVYRP</sequence>
<reference evidence="1" key="1">
    <citation type="submission" date="2016-01" db="EMBL/GenBank/DDBJ databases">
        <authorList>
            <person name="Peeters Charlotte."/>
        </authorList>
    </citation>
    <scope>NUCLEOTIDE SEQUENCE</scope>
    <source>
        <strain evidence="1">LMG 22936</strain>
    </source>
</reference>
<dbReference type="InterPro" id="IPR025148">
    <property type="entry name" value="AtzG-like"/>
</dbReference>
<gene>
    <name evidence="1" type="ORF">AWB66_01890</name>
</gene>
<protein>
    <recommendedName>
        <fullName evidence="3">DUF4089 domain-containing protein</fullName>
    </recommendedName>
</protein>
<name>A0A158GXF3_9BURK</name>
<organism evidence="1 2">
    <name type="scientific">Caballeronia telluris</name>
    <dbReference type="NCBI Taxonomy" id="326475"/>
    <lineage>
        <taxon>Bacteria</taxon>
        <taxon>Pseudomonadati</taxon>
        <taxon>Pseudomonadota</taxon>
        <taxon>Betaproteobacteria</taxon>
        <taxon>Burkholderiales</taxon>
        <taxon>Burkholderiaceae</taxon>
        <taxon>Caballeronia</taxon>
    </lineage>
</organism>
<dbReference type="STRING" id="326475.AWB66_01890"/>
<proteinExistence type="predicted"/>
<evidence type="ECO:0008006" key="3">
    <source>
        <dbReference type="Google" id="ProtNLM"/>
    </source>
</evidence>
<evidence type="ECO:0000313" key="1">
    <source>
        <dbReference type="EMBL" id="SAL36854.1"/>
    </source>
</evidence>